<dbReference type="SUPFAM" id="SSF48726">
    <property type="entry name" value="Immunoglobulin"/>
    <property type="match status" value="2"/>
</dbReference>
<keyword evidence="6" id="KW-1015">Disulfide bond</keyword>
<evidence type="ECO:0000256" key="8">
    <source>
        <dbReference type="SAM" id="Phobius"/>
    </source>
</evidence>
<evidence type="ECO:0000256" key="9">
    <source>
        <dbReference type="SAM" id="SignalP"/>
    </source>
</evidence>
<feature type="domain" description="Ig-like" evidence="10">
    <location>
        <begin position="18"/>
        <end position="112"/>
    </location>
</feature>
<feature type="transmembrane region" description="Helical" evidence="8">
    <location>
        <begin position="238"/>
        <end position="259"/>
    </location>
</feature>
<dbReference type="InterPro" id="IPR003597">
    <property type="entry name" value="Ig_C1-set"/>
</dbReference>
<evidence type="ECO:0000256" key="1">
    <source>
        <dbReference type="ARBA" id="ARBA00004236"/>
    </source>
</evidence>
<comment type="caution">
    <text evidence="11">The sequence shown here is derived from an EMBL/GenBank/DDBJ whole genome shotgun (WGS) entry which is preliminary data.</text>
</comment>
<feature type="signal peptide" evidence="9">
    <location>
        <begin position="1"/>
        <end position="27"/>
    </location>
</feature>
<dbReference type="AlphaFoldDB" id="A0A401PQV6"/>
<sequence>MGLLTLGAFFHLIPVIFPQAVFPQTRAEETVSVGGTFKVHCHTGWLASAVVYWYKQQHREHLQFVHIVRKHIPAEGRFSGEVNGDSTIYTLVIKEVQRNDSGVYYCAARKSNGMSFIFGNGSKLLTAGPPAIFLLAPPLADILSMETIPLMCLVSGAASIKLRVRWNLAAWETEEWSHSGTIASDGAYSMGSQLRVSADTCTNGARCTCSVQTNASEHLISEPFSYRREPPQPYCLPLIYGGSLVMILHLVIFTILAGWRCRVWHSGNSSSNQTFSGWENHERDKETLYAHLAFTADPTL</sequence>
<dbReference type="GO" id="GO:0002376">
    <property type="term" value="P:immune system process"/>
    <property type="evidence" value="ECO:0007669"/>
    <property type="project" value="UniProtKB-KW"/>
</dbReference>
<dbReference type="PANTHER" id="PTHR19433">
    <property type="entry name" value="T-CELL RECEPTOR ALPHA CHAIN V REGION-RELATED"/>
    <property type="match status" value="1"/>
</dbReference>
<feature type="chain" id="PRO_5019212432" description="Ig-like domain-containing protein" evidence="9">
    <location>
        <begin position="28"/>
        <end position="300"/>
    </location>
</feature>
<evidence type="ECO:0000256" key="3">
    <source>
        <dbReference type="ARBA" id="ARBA00022729"/>
    </source>
</evidence>
<keyword evidence="3 9" id="KW-0732">Signal</keyword>
<dbReference type="STRING" id="75743.A0A401PQV6"/>
<dbReference type="CDD" id="cd00099">
    <property type="entry name" value="IgV"/>
    <property type="match status" value="1"/>
</dbReference>
<feature type="domain" description="Ig-like" evidence="10">
    <location>
        <begin position="130"/>
        <end position="225"/>
    </location>
</feature>
<evidence type="ECO:0000256" key="7">
    <source>
        <dbReference type="ARBA" id="ARBA00023180"/>
    </source>
</evidence>
<evidence type="ECO:0000256" key="6">
    <source>
        <dbReference type="ARBA" id="ARBA00023157"/>
    </source>
</evidence>
<reference evidence="11 12" key="1">
    <citation type="journal article" date="2018" name="Nat. Ecol. Evol.">
        <title>Shark genomes provide insights into elasmobranch evolution and the origin of vertebrates.</title>
        <authorList>
            <person name="Hara Y"/>
            <person name="Yamaguchi K"/>
            <person name="Onimaru K"/>
            <person name="Kadota M"/>
            <person name="Koyanagi M"/>
            <person name="Keeley SD"/>
            <person name="Tatsumi K"/>
            <person name="Tanaka K"/>
            <person name="Motone F"/>
            <person name="Kageyama Y"/>
            <person name="Nozu R"/>
            <person name="Adachi N"/>
            <person name="Nishimura O"/>
            <person name="Nakagawa R"/>
            <person name="Tanegashima C"/>
            <person name="Kiyatake I"/>
            <person name="Matsumoto R"/>
            <person name="Murakumo K"/>
            <person name="Nishida K"/>
            <person name="Terakita A"/>
            <person name="Kuratani S"/>
            <person name="Sato K"/>
            <person name="Hyodo S Kuraku.S."/>
        </authorList>
    </citation>
    <scope>NUCLEOTIDE SEQUENCE [LARGE SCALE GENOMIC DNA]</scope>
</reference>
<dbReference type="GO" id="GO:0005886">
    <property type="term" value="C:plasma membrane"/>
    <property type="evidence" value="ECO:0007669"/>
    <property type="project" value="UniProtKB-SubCell"/>
</dbReference>
<evidence type="ECO:0000256" key="5">
    <source>
        <dbReference type="ARBA" id="ARBA00023136"/>
    </source>
</evidence>
<dbReference type="InterPro" id="IPR036179">
    <property type="entry name" value="Ig-like_dom_sf"/>
</dbReference>
<dbReference type="InterPro" id="IPR013106">
    <property type="entry name" value="Ig_V-set"/>
</dbReference>
<dbReference type="InterPro" id="IPR052051">
    <property type="entry name" value="TCR_complex_component"/>
</dbReference>
<dbReference type="InterPro" id="IPR007110">
    <property type="entry name" value="Ig-like_dom"/>
</dbReference>
<keyword evidence="5 8" id="KW-0472">Membrane</keyword>
<dbReference type="PROSITE" id="PS50835">
    <property type="entry name" value="IG_LIKE"/>
    <property type="match status" value="2"/>
</dbReference>
<proteinExistence type="predicted"/>
<evidence type="ECO:0000313" key="11">
    <source>
        <dbReference type="EMBL" id="GCB75501.1"/>
    </source>
</evidence>
<dbReference type="InterPro" id="IPR013783">
    <property type="entry name" value="Ig-like_fold"/>
</dbReference>
<keyword evidence="8" id="KW-0812">Transmembrane</keyword>
<keyword evidence="12" id="KW-1185">Reference proteome</keyword>
<dbReference type="SMART" id="SM00409">
    <property type="entry name" value="IG"/>
    <property type="match status" value="1"/>
</dbReference>
<dbReference type="Gene3D" id="2.60.40.10">
    <property type="entry name" value="Immunoglobulins"/>
    <property type="match status" value="2"/>
</dbReference>
<evidence type="ECO:0000259" key="10">
    <source>
        <dbReference type="PROSITE" id="PS50835"/>
    </source>
</evidence>
<protein>
    <recommendedName>
        <fullName evidence="10">Ig-like domain-containing protein</fullName>
    </recommendedName>
</protein>
<evidence type="ECO:0000256" key="2">
    <source>
        <dbReference type="ARBA" id="ARBA00022475"/>
    </source>
</evidence>
<evidence type="ECO:0000313" key="12">
    <source>
        <dbReference type="Proteomes" id="UP000288216"/>
    </source>
</evidence>
<dbReference type="SMART" id="SM00408">
    <property type="entry name" value="IGc2"/>
    <property type="match status" value="1"/>
</dbReference>
<keyword evidence="4" id="KW-0391">Immunity</keyword>
<dbReference type="InterPro" id="IPR003598">
    <property type="entry name" value="Ig_sub2"/>
</dbReference>
<name>A0A401PQV6_SCYTO</name>
<accession>A0A401PQV6</accession>
<dbReference type="Proteomes" id="UP000288216">
    <property type="component" value="Unassembled WGS sequence"/>
</dbReference>
<dbReference type="Pfam" id="PF07686">
    <property type="entry name" value="V-set"/>
    <property type="match status" value="1"/>
</dbReference>
<dbReference type="EMBL" id="BFAA01009919">
    <property type="protein sequence ID" value="GCB75501.1"/>
    <property type="molecule type" value="Genomic_DNA"/>
</dbReference>
<dbReference type="InterPro" id="IPR003599">
    <property type="entry name" value="Ig_sub"/>
</dbReference>
<comment type="subcellular location">
    <subcellularLocation>
        <location evidence="1">Cell membrane</location>
    </subcellularLocation>
</comment>
<dbReference type="SMART" id="SM00406">
    <property type="entry name" value="IGv"/>
    <property type="match status" value="1"/>
</dbReference>
<keyword evidence="2" id="KW-1003">Cell membrane</keyword>
<gene>
    <name evidence="11" type="ORF">scyTo_0016433</name>
</gene>
<keyword evidence="7" id="KW-0325">Glycoprotein</keyword>
<keyword evidence="8" id="KW-1133">Transmembrane helix</keyword>
<organism evidence="11 12">
    <name type="scientific">Scyliorhinus torazame</name>
    <name type="common">Cloudy catshark</name>
    <name type="synonym">Catulus torazame</name>
    <dbReference type="NCBI Taxonomy" id="75743"/>
    <lineage>
        <taxon>Eukaryota</taxon>
        <taxon>Metazoa</taxon>
        <taxon>Chordata</taxon>
        <taxon>Craniata</taxon>
        <taxon>Vertebrata</taxon>
        <taxon>Chondrichthyes</taxon>
        <taxon>Elasmobranchii</taxon>
        <taxon>Galeomorphii</taxon>
        <taxon>Galeoidea</taxon>
        <taxon>Carcharhiniformes</taxon>
        <taxon>Scyliorhinidae</taxon>
        <taxon>Scyliorhinus</taxon>
    </lineage>
</organism>
<dbReference type="OrthoDB" id="6103117at2759"/>
<dbReference type="Pfam" id="PF07654">
    <property type="entry name" value="C1-set"/>
    <property type="match status" value="1"/>
</dbReference>
<dbReference type="PANTHER" id="PTHR19433:SF111">
    <property type="entry name" value="T CELL RECEPTOR ALPHA VARIABLE 4"/>
    <property type="match status" value="1"/>
</dbReference>
<evidence type="ECO:0000256" key="4">
    <source>
        <dbReference type="ARBA" id="ARBA00022859"/>
    </source>
</evidence>
<dbReference type="GO" id="GO:0009617">
    <property type="term" value="P:response to bacterium"/>
    <property type="evidence" value="ECO:0007669"/>
    <property type="project" value="TreeGrafter"/>
</dbReference>